<evidence type="ECO:0000256" key="1">
    <source>
        <dbReference type="ARBA" id="ARBA00022490"/>
    </source>
</evidence>
<evidence type="ECO:0000256" key="2">
    <source>
        <dbReference type="ARBA" id="ARBA00022540"/>
    </source>
</evidence>
<protein>
    <submittedName>
        <fullName evidence="5">Eukaryotic translation initiation factor 3 subunit F</fullName>
    </submittedName>
</protein>
<dbReference type="InterPro" id="IPR024445">
    <property type="entry name" value="Tnp_ISXO2-like"/>
</dbReference>
<name>A0A8X6LK80_TRICU</name>
<evidence type="ECO:0000259" key="4">
    <source>
        <dbReference type="PROSITE" id="PS50249"/>
    </source>
</evidence>
<dbReference type="PANTHER" id="PTHR10540:SF6">
    <property type="entry name" value="EUKARYOTIC TRANSLATION INITIATION FACTOR 3 SUBUNIT F"/>
    <property type="match status" value="1"/>
</dbReference>
<dbReference type="SMART" id="SM01126">
    <property type="entry name" value="DDE_Tnp_IS1595"/>
    <property type="match status" value="1"/>
</dbReference>
<dbReference type="PROSITE" id="PS50249">
    <property type="entry name" value="MPN"/>
    <property type="match status" value="1"/>
</dbReference>
<keyword evidence="2 5" id="KW-0396">Initiation factor</keyword>
<dbReference type="SMART" id="SM00232">
    <property type="entry name" value="JAB_MPN"/>
    <property type="match status" value="1"/>
</dbReference>
<dbReference type="CDD" id="cd08064">
    <property type="entry name" value="MPN_eIF3f"/>
    <property type="match status" value="1"/>
</dbReference>
<dbReference type="Gene3D" id="3.40.140.10">
    <property type="entry name" value="Cytidine Deaminase, domain 2"/>
    <property type="match status" value="1"/>
</dbReference>
<keyword evidence="6" id="KW-1185">Reference proteome</keyword>
<accession>A0A8X6LK80</accession>
<dbReference type="InterPro" id="IPR024969">
    <property type="entry name" value="EIF3F/CSN6-like_C"/>
</dbReference>
<dbReference type="GO" id="GO:0003743">
    <property type="term" value="F:translation initiation factor activity"/>
    <property type="evidence" value="ECO:0007669"/>
    <property type="project" value="UniProtKB-KW"/>
</dbReference>
<keyword evidence="3" id="KW-0648">Protein biosynthesis</keyword>
<dbReference type="InterPro" id="IPR000555">
    <property type="entry name" value="JAMM/MPN+_dom"/>
</dbReference>
<dbReference type="GO" id="GO:0031369">
    <property type="term" value="F:translation initiation factor binding"/>
    <property type="evidence" value="ECO:0007669"/>
    <property type="project" value="InterPro"/>
</dbReference>
<evidence type="ECO:0000313" key="6">
    <source>
        <dbReference type="Proteomes" id="UP000887116"/>
    </source>
</evidence>
<evidence type="ECO:0000313" key="5">
    <source>
        <dbReference type="EMBL" id="GFR12865.1"/>
    </source>
</evidence>
<dbReference type="PANTHER" id="PTHR10540">
    <property type="entry name" value="EUKARYOTIC TRANSLATION INITIATION FACTOR 3 SUBUNIT F-RELATED"/>
    <property type="match status" value="1"/>
</dbReference>
<reference evidence="5" key="1">
    <citation type="submission" date="2020-07" db="EMBL/GenBank/DDBJ databases">
        <title>Multicomponent nature underlies the extraordinary mechanical properties of spider dragline silk.</title>
        <authorList>
            <person name="Kono N."/>
            <person name="Nakamura H."/>
            <person name="Mori M."/>
            <person name="Yoshida Y."/>
            <person name="Ohtoshi R."/>
            <person name="Malay A.D."/>
            <person name="Moran D.A.P."/>
            <person name="Tomita M."/>
            <person name="Numata K."/>
            <person name="Arakawa K."/>
        </authorList>
    </citation>
    <scope>NUCLEOTIDE SEQUENCE</scope>
</reference>
<sequence>MGIWDLPASEKDAVELLQGYGTIPNERTFKNSHKMKLYFGKQIFWKCNVEECNQHLGVRTGNWFEGSRISFVTAVRFIYCWCKELTSIKFCAEELVIADKTVIDWNNYMREICALEMDEKERKQIGDEGLIVEIDESLFVKRKNNTGRVLPQQWVFGGICRETKETFLVTVPNRSAVTLMEKICENIKEGSIIYSDCWKGYKTSELENAGFLHGTVNHKYNFVDPDTGVHTQHVAVDMEFAKAMYELQKKVNSSEVIVGWYATGADVTGHSVLIHDYYSREANNPIHLTVDTSLSEGSLTWKAFTSTSFGVPGKNTGTMFTPCKVEIVGYEPEFVGMKIAQQTKHNKQRSVEILPDLDMINNAIQNMLELSDVVIGYIDDVLANRKPADNSIGRTLMDIVQSIPQISPEQFQDMLNSNMKDLLMVVYLAQLTRSQLALHEKISFL</sequence>
<organism evidence="5 6">
    <name type="scientific">Trichonephila clavata</name>
    <name type="common">Joro spider</name>
    <name type="synonym">Nephila clavata</name>
    <dbReference type="NCBI Taxonomy" id="2740835"/>
    <lineage>
        <taxon>Eukaryota</taxon>
        <taxon>Metazoa</taxon>
        <taxon>Ecdysozoa</taxon>
        <taxon>Arthropoda</taxon>
        <taxon>Chelicerata</taxon>
        <taxon>Arachnida</taxon>
        <taxon>Araneae</taxon>
        <taxon>Araneomorphae</taxon>
        <taxon>Entelegynae</taxon>
        <taxon>Araneoidea</taxon>
        <taxon>Nephilidae</taxon>
        <taxon>Trichonephila</taxon>
    </lineage>
</organism>
<dbReference type="Pfam" id="PF13012">
    <property type="entry name" value="MitMem_reg"/>
    <property type="match status" value="1"/>
</dbReference>
<dbReference type="InterPro" id="IPR027531">
    <property type="entry name" value="eIF3f"/>
</dbReference>
<dbReference type="GO" id="GO:0071541">
    <property type="term" value="C:eukaryotic translation initiation factor 3 complex, eIF3m"/>
    <property type="evidence" value="ECO:0007669"/>
    <property type="project" value="TreeGrafter"/>
</dbReference>
<dbReference type="EMBL" id="BMAO01006973">
    <property type="protein sequence ID" value="GFR12865.1"/>
    <property type="molecule type" value="Genomic_DNA"/>
</dbReference>
<gene>
    <name evidence="5" type="primary">EIF3F</name>
    <name evidence="5" type="ORF">TNCT_468561</name>
</gene>
<comment type="caution">
    <text evidence="5">The sequence shown here is derived from an EMBL/GenBank/DDBJ whole genome shotgun (WGS) entry which is preliminary data.</text>
</comment>
<proteinExistence type="predicted"/>
<keyword evidence="1" id="KW-0963">Cytoplasm</keyword>
<dbReference type="Pfam" id="PF01398">
    <property type="entry name" value="JAB"/>
    <property type="match status" value="1"/>
</dbReference>
<dbReference type="AlphaFoldDB" id="A0A8X6LK80"/>
<dbReference type="Proteomes" id="UP000887116">
    <property type="component" value="Unassembled WGS sequence"/>
</dbReference>
<feature type="domain" description="MPN" evidence="4">
    <location>
        <begin position="177"/>
        <end position="310"/>
    </location>
</feature>
<dbReference type="InterPro" id="IPR037518">
    <property type="entry name" value="MPN"/>
</dbReference>
<dbReference type="GO" id="GO:0008237">
    <property type="term" value="F:metallopeptidase activity"/>
    <property type="evidence" value="ECO:0007669"/>
    <property type="project" value="InterPro"/>
</dbReference>
<dbReference type="OrthoDB" id="25498at2759"/>
<evidence type="ECO:0000256" key="3">
    <source>
        <dbReference type="ARBA" id="ARBA00022917"/>
    </source>
</evidence>